<name>A0A382LM04_9ZZZZ</name>
<proteinExistence type="predicted"/>
<dbReference type="EMBL" id="UINC01087448">
    <property type="protein sequence ID" value="SVC36815.1"/>
    <property type="molecule type" value="Genomic_DNA"/>
</dbReference>
<accession>A0A382LM04</accession>
<reference evidence="1" key="1">
    <citation type="submission" date="2018-05" db="EMBL/GenBank/DDBJ databases">
        <authorList>
            <person name="Lanie J.A."/>
            <person name="Ng W.-L."/>
            <person name="Kazmierczak K.M."/>
            <person name="Andrzejewski T.M."/>
            <person name="Davidsen T.M."/>
            <person name="Wayne K.J."/>
            <person name="Tettelin H."/>
            <person name="Glass J.I."/>
            <person name="Rusch D."/>
            <person name="Podicherti R."/>
            <person name="Tsui H.-C.T."/>
            <person name="Winkler M.E."/>
        </authorList>
    </citation>
    <scope>NUCLEOTIDE SEQUENCE</scope>
</reference>
<dbReference type="AlphaFoldDB" id="A0A382LM04"/>
<sequence length="95" mass="11301">MTEFAKAKDYLGNSHYLSAENKEQIEKYCNNYSPRGIYPHESNGLAIEQWINYVDPIMVSFHFKWLGKRRNPFVVAKPFEYGVPVEKQKWAIEKW</sequence>
<gene>
    <name evidence="1" type="ORF">METZ01_LOCUS289669</name>
</gene>
<protein>
    <submittedName>
        <fullName evidence="1">Uncharacterized protein</fullName>
    </submittedName>
</protein>
<evidence type="ECO:0000313" key="1">
    <source>
        <dbReference type="EMBL" id="SVC36815.1"/>
    </source>
</evidence>
<organism evidence="1">
    <name type="scientific">marine metagenome</name>
    <dbReference type="NCBI Taxonomy" id="408172"/>
    <lineage>
        <taxon>unclassified sequences</taxon>
        <taxon>metagenomes</taxon>
        <taxon>ecological metagenomes</taxon>
    </lineage>
</organism>